<dbReference type="PROSITE" id="PS00445">
    <property type="entry name" value="FGGY_KINASES_2"/>
    <property type="match status" value="1"/>
</dbReference>
<keyword evidence="6 8" id="KW-0067">ATP-binding</keyword>
<keyword evidence="4 8" id="KW-0547">Nucleotide-binding</keyword>
<evidence type="ECO:0000259" key="12">
    <source>
        <dbReference type="Pfam" id="PF02782"/>
    </source>
</evidence>
<feature type="domain" description="Carbohydrate kinase FGGY N-terminal" evidence="11">
    <location>
        <begin position="3"/>
        <end position="249"/>
    </location>
</feature>
<sequence length="492" mass="53536">MIFLGIDLGTSSVKVIAVNENGHLLGEGAAEYPIAYPKPGWAEQNPADWWQGTLEAVRKLLQNPSIQSDDIASIGFSGQMHGLVALNEANEVLTPALLWCDQRTQAECDEITAHFGLSGLAETVSNQALTGFTAPKLLWLKKHQPEVFSQIKHILLPKDYIRFKLTGTYATDYSDASGMLLLDVQNKTWSKPLCDFIGITSDMLPELYESYEVTGLVTDEALELLGLSGISHEIRVVGGAGDQAAGAVGTGTVKEGIVSVTLGTSGVVFAAHNQFAMDDQLRLHAFCHANGHYHSMGVMLSAANCLKWWTDTVHADIPFETLLAEAEAVPTTDQHVLFLPYLTGERTPYANPDARGTFIGMTPTTTRGHFTRAILEGVAFGLKDSLEILREIQVPMDEIRVIGGGSKSDFWLKIIATIFNLSVRRINTDQGGALGAAILAAVGVGSFESVEDACEKIVKPLDAITPEQTEVAFYSDLYKRYQGLYKALEPWF</sequence>
<dbReference type="EMBL" id="JADKNH010000012">
    <property type="protein sequence ID" value="MBF4695060.1"/>
    <property type="molecule type" value="Genomic_DNA"/>
</dbReference>
<keyword evidence="2 8" id="KW-0859">Xylose metabolism</keyword>
<evidence type="ECO:0000256" key="5">
    <source>
        <dbReference type="ARBA" id="ARBA00022777"/>
    </source>
</evidence>
<evidence type="ECO:0000256" key="4">
    <source>
        <dbReference type="ARBA" id="ARBA00022741"/>
    </source>
</evidence>
<evidence type="ECO:0000256" key="1">
    <source>
        <dbReference type="ARBA" id="ARBA00009156"/>
    </source>
</evidence>
<evidence type="ECO:0000259" key="11">
    <source>
        <dbReference type="Pfam" id="PF00370"/>
    </source>
</evidence>
<evidence type="ECO:0000256" key="7">
    <source>
        <dbReference type="ARBA" id="ARBA00023277"/>
    </source>
</evidence>
<dbReference type="InterPro" id="IPR006000">
    <property type="entry name" value="Xylulokinase"/>
</dbReference>
<feature type="active site" description="Proton acceptor" evidence="8">
    <location>
        <position position="242"/>
    </location>
</feature>
<dbReference type="InterPro" id="IPR018483">
    <property type="entry name" value="Carb_kinase_FGGY_CS"/>
</dbReference>
<organism evidence="13 14">
    <name type="scientific">Fusibacter ferrireducens</name>
    <dbReference type="NCBI Taxonomy" id="2785058"/>
    <lineage>
        <taxon>Bacteria</taxon>
        <taxon>Bacillati</taxon>
        <taxon>Bacillota</taxon>
        <taxon>Clostridia</taxon>
        <taxon>Eubacteriales</taxon>
        <taxon>Eubacteriales Family XII. Incertae Sedis</taxon>
        <taxon>Fusibacter</taxon>
    </lineage>
</organism>
<name>A0ABR9ZX62_9FIRM</name>
<reference evidence="13 14" key="1">
    <citation type="submission" date="2020-11" db="EMBL/GenBank/DDBJ databases">
        <title>Fusibacter basophilias sp. nov.</title>
        <authorList>
            <person name="Qiu D."/>
        </authorList>
    </citation>
    <scope>NUCLEOTIDE SEQUENCE [LARGE SCALE GENOMIC DNA]</scope>
    <source>
        <strain evidence="13 14">Q10-2</strain>
    </source>
</reference>
<comment type="similarity">
    <text evidence="1 8 9">Belongs to the FGGY kinase family.</text>
</comment>
<evidence type="ECO:0000256" key="6">
    <source>
        <dbReference type="ARBA" id="ARBA00022840"/>
    </source>
</evidence>
<dbReference type="HAMAP" id="MF_02220">
    <property type="entry name" value="XylB"/>
    <property type="match status" value="1"/>
</dbReference>
<dbReference type="GO" id="GO:0004856">
    <property type="term" value="F:D-xylulokinase activity"/>
    <property type="evidence" value="ECO:0007669"/>
    <property type="project" value="UniProtKB-EC"/>
</dbReference>
<evidence type="ECO:0000256" key="2">
    <source>
        <dbReference type="ARBA" id="ARBA00022629"/>
    </source>
</evidence>
<dbReference type="PANTHER" id="PTHR43095">
    <property type="entry name" value="SUGAR KINASE"/>
    <property type="match status" value="1"/>
</dbReference>
<comment type="catalytic activity">
    <reaction evidence="8 10">
        <text>D-xylulose + ATP = D-xylulose 5-phosphate + ADP + H(+)</text>
        <dbReference type="Rhea" id="RHEA:10964"/>
        <dbReference type="ChEBI" id="CHEBI:15378"/>
        <dbReference type="ChEBI" id="CHEBI:17140"/>
        <dbReference type="ChEBI" id="CHEBI:30616"/>
        <dbReference type="ChEBI" id="CHEBI:57737"/>
        <dbReference type="ChEBI" id="CHEBI:456216"/>
        <dbReference type="EC" id="2.7.1.17"/>
    </reaction>
</comment>
<dbReference type="PROSITE" id="PS00933">
    <property type="entry name" value="FGGY_KINASES_1"/>
    <property type="match status" value="1"/>
</dbReference>
<dbReference type="PANTHER" id="PTHR43095:SF5">
    <property type="entry name" value="XYLULOSE KINASE"/>
    <property type="match status" value="1"/>
</dbReference>
<dbReference type="PIRSF" id="PIRSF000538">
    <property type="entry name" value="GlpK"/>
    <property type="match status" value="1"/>
</dbReference>
<evidence type="ECO:0000256" key="3">
    <source>
        <dbReference type="ARBA" id="ARBA00022679"/>
    </source>
</evidence>
<accession>A0ABR9ZX62</accession>
<keyword evidence="7 8" id="KW-0119">Carbohydrate metabolism</keyword>
<keyword evidence="5 8" id="KW-0418">Kinase</keyword>
<proteinExistence type="inferred from homology"/>
<dbReference type="SUPFAM" id="SSF53067">
    <property type="entry name" value="Actin-like ATPase domain"/>
    <property type="match status" value="2"/>
</dbReference>
<feature type="site" description="Important for activity" evidence="8">
    <location>
        <position position="7"/>
    </location>
</feature>
<evidence type="ECO:0000256" key="9">
    <source>
        <dbReference type="RuleBase" id="RU003733"/>
    </source>
</evidence>
<evidence type="ECO:0000313" key="14">
    <source>
        <dbReference type="Proteomes" id="UP000614200"/>
    </source>
</evidence>
<evidence type="ECO:0000256" key="10">
    <source>
        <dbReference type="RuleBase" id="RU364073"/>
    </source>
</evidence>
<comment type="function">
    <text evidence="8">Catalyzes the phosphorylation of D-xylulose to D-xylulose 5-phosphate.</text>
</comment>
<dbReference type="InterPro" id="IPR050406">
    <property type="entry name" value="FGGY_Carb_Kinase"/>
</dbReference>
<dbReference type="InterPro" id="IPR018484">
    <property type="entry name" value="FGGY_N"/>
</dbReference>
<dbReference type="Pfam" id="PF00370">
    <property type="entry name" value="FGGY_N"/>
    <property type="match status" value="1"/>
</dbReference>
<dbReference type="CDD" id="cd07808">
    <property type="entry name" value="ASKHA_NBD_FGGY_EcXK-like"/>
    <property type="match status" value="1"/>
</dbReference>
<dbReference type="InterPro" id="IPR043129">
    <property type="entry name" value="ATPase_NBD"/>
</dbReference>
<dbReference type="InterPro" id="IPR018485">
    <property type="entry name" value="FGGY_C"/>
</dbReference>
<dbReference type="Proteomes" id="UP000614200">
    <property type="component" value="Unassembled WGS sequence"/>
</dbReference>
<evidence type="ECO:0000313" key="13">
    <source>
        <dbReference type="EMBL" id="MBF4695060.1"/>
    </source>
</evidence>
<dbReference type="NCBIfam" id="TIGR01312">
    <property type="entry name" value="XylB"/>
    <property type="match status" value="1"/>
</dbReference>
<dbReference type="Pfam" id="PF02782">
    <property type="entry name" value="FGGY_C"/>
    <property type="match status" value="1"/>
</dbReference>
<dbReference type="RefSeq" id="WP_194703298.1">
    <property type="nucleotide sequence ID" value="NZ_JADKNH010000012.1"/>
</dbReference>
<feature type="domain" description="Carbohydrate kinase FGGY C-terminal" evidence="12">
    <location>
        <begin position="259"/>
        <end position="443"/>
    </location>
</feature>
<dbReference type="Gene3D" id="3.30.420.40">
    <property type="match status" value="2"/>
</dbReference>
<dbReference type="InterPro" id="IPR000577">
    <property type="entry name" value="Carb_kinase_FGGY"/>
</dbReference>
<protein>
    <recommendedName>
        <fullName evidence="8 10">Xylulose kinase</fullName>
        <shortName evidence="8 10">Xylulokinase</shortName>
        <ecNumber evidence="8 10">2.7.1.17</ecNumber>
    </recommendedName>
</protein>
<feature type="binding site" evidence="8">
    <location>
        <begin position="80"/>
        <end position="81"/>
    </location>
    <ligand>
        <name>substrate</name>
    </ligand>
</feature>
<dbReference type="EC" id="2.7.1.17" evidence="8 10"/>
<keyword evidence="3 8" id="KW-0808">Transferase</keyword>
<evidence type="ECO:0000256" key="8">
    <source>
        <dbReference type="HAMAP-Rule" id="MF_02220"/>
    </source>
</evidence>
<comment type="caution">
    <text evidence="13">The sequence shown here is derived from an EMBL/GenBank/DDBJ whole genome shotgun (WGS) entry which is preliminary data.</text>
</comment>
<keyword evidence="14" id="KW-1185">Reference proteome</keyword>
<gene>
    <name evidence="8 10 13" type="primary">xylB</name>
    <name evidence="13" type="ORF">ISU02_18320</name>
</gene>